<dbReference type="AlphaFoldDB" id="A0A564YBQ1"/>
<proteinExistence type="predicted"/>
<organism evidence="2 3">
    <name type="scientific">Hymenolepis diminuta</name>
    <name type="common">Rat tapeworm</name>
    <dbReference type="NCBI Taxonomy" id="6216"/>
    <lineage>
        <taxon>Eukaryota</taxon>
        <taxon>Metazoa</taxon>
        <taxon>Spiralia</taxon>
        <taxon>Lophotrochozoa</taxon>
        <taxon>Platyhelminthes</taxon>
        <taxon>Cestoda</taxon>
        <taxon>Eucestoda</taxon>
        <taxon>Cyclophyllidea</taxon>
        <taxon>Hymenolepididae</taxon>
        <taxon>Hymenolepis</taxon>
    </lineage>
</organism>
<name>A0A564YBQ1_HYMDI</name>
<evidence type="ECO:0000313" key="2">
    <source>
        <dbReference type="EMBL" id="VUZ44692.1"/>
    </source>
</evidence>
<protein>
    <submittedName>
        <fullName evidence="2">Uncharacterized protein</fullName>
    </submittedName>
</protein>
<evidence type="ECO:0000313" key="3">
    <source>
        <dbReference type="Proteomes" id="UP000321570"/>
    </source>
</evidence>
<dbReference type="EMBL" id="CABIJS010000144">
    <property type="protein sequence ID" value="VUZ44692.1"/>
    <property type="molecule type" value="Genomic_DNA"/>
</dbReference>
<accession>A0A564YBQ1</accession>
<evidence type="ECO:0000256" key="1">
    <source>
        <dbReference type="SAM" id="MobiDB-lite"/>
    </source>
</evidence>
<gene>
    <name evidence="2" type="ORF">WMSIL1_LOCUS4841</name>
</gene>
<feature type="compositionally biased region" description="Polar residues" evidence="1">
    <location>
        <begin position="7"/>
        <end position="25"/>
    </location>
</feature>
<keyword evidence="3" id="KW-1185">Reference proteome</keyword>
<feature type="region of interest" description="Disordered" evidence="1">
    <location>
        <begin position="1"/>
        <end position="25"/>
    </location>
</feature>
<dbReference type="Proteomes" id="UP000321570">
    <property type="component" value="Unassembled WGS sequence"/>
</dbReference>
<reference evidence="2 3" key="1">
    <citation type="submission" date="2019-07" db="EMBL/GenBank/DDBJ databases">
        <authorList>
            <person name="Jastrzebski P J."/>
            <person name="Paukszto L."/>
            <person name="Jastrzebski P J."/>
        </authorList>
    </citation>
    <scope>NUCLEOTIDE SEQUENCE [LARGE SCALE GENOMIC DNA]</scope>
    <source>
        <strain evidence="2 3">WMS-il1</strain>
    </source>
</reference>
<sequence>MIYHPSTEGTHSPSNNYPTNIRSSHSQDANFVENVVIIATALSKTSLPELQ</sequence>